<dbReference type="InterPro" id="IPR011430">
    <property type="entry name" value="UTP20_N"/>
</dbReference>
<feature type="domain" description="U3 small nucleolar RNA-associated protein 20 N-terminal" evidence="2">
    <location>
        <begin position="881"/>
        <end position="1567"/>
    </location>
</feature>
<dbReference type="Pfam" id="PF20416">
    <property type="entry name" value="UTP20"/>
    <property type="match status" value="1"/>
</dbReference>
<organism evidence="4">
    <name type="scientific">Timema cristinae</name>
    <name type="common">Walking stick</name>
    <dbReference type="NCBI Taxonomy" id="61476"/>
    <lineage>
        <taxon>Eukaryota</taxon>
        <taxon>Metazoa</taxon>
        <taxon>Ecdysozoa</taxon>
        <taxon>Arthropoda</taxon>
        <taxon>Hexapoda</taxon>
        <taxon>Insecta</taxon>
        <taxon>Pterygota</taxon>
        <taxon>Neoptera</taxon>
        <taxon>Polyneoptera</taxon>
        <taxon>Phasmatodea</taxon>
        <taxon>Timematodea</taxon>
        <taxon>Timematoidea</taxon>
        <taxon>Timematidae</taxon>
        <taxon>Timema</taxon>
    </lineage>
</organism>
<accession>A0A7R9D834</accession>
<dbReference type="InterPro" id="IPR046523">
    <property type="entry name" value="UTP20_dom"/>
</dbReference>
<dbReference type="InterPro" id="IPR016024">
    <property type="entry name" value="ARM-type_fold"/>
</dbReference>
<reference evidence="4" key="1">
    <citation type="submission" date="2020-11" db="EMBL/GenBank/DDBJ databases">
        <authorList>
            <person name="Tran Van P."/>
        </authorList>
    </citation>
    <scope>NUCLEOTIDE SEQUENCE</scope>
</reference>
<dbReference type="GO" id="GO:0032040">
    <property type="term" value="C:small-subunit processome"/>
    <property type="evidence" value="ECO:0007669"/>
    <property type="project" value="TreeGrafter"/>
</dbReference>
<evidence type="ECO:0000259" key="3">
    <source>
        <dbReference type="Pfam" id="PF20416"/>
    </source>
</evidence>
<dbReference type="PANTHER" id="PTHR17695:SF11">
    <property type="entry name" value="SMALL SUBUNIT PROCESSOME COMPONENT 20 HOMOLOG"/>
    <property type="match status" value="1"/>
</dbReference>
<protein>
    <recommendedName>
        <fullName evidence="5">Small subunit processome component 20 homolog</fullName>
    </recommendedName>
</protein>
<gene>
    <name evidence="4" type="ORF">TCEB3V08_LOCUS9768</name>
</gene>
<dbReference type="PANTHER" id="PTHR17695">
    <property type="entry name" value="SMALL SUBUNIT PROCESSOME COMPONENT 20 HOMOLOG"/>
    <property type="match status" value="1"/>
</dbReference>
<evidence type="ECO:0000256" key="1">
    <source>
        <dbReference type="SAM" id="MobiDB-lite"/>
    </source>
</evidence>
<dbReference type="EMBL" id="OC320838">
    <property type="protein sequence ID" value="CAD7408936.1"/>
    <property type="molecule type" value="Genomic_DNA"/>
</dbReference>
<sequence>MVRDQNELDKEFQTFSERIGNINIDVFHRVGHKYEEEDSEDQGTFFHQCLQKWSVLNLTESFDNFRRGLPLVQTLPQLLNQKDEVLAALVEHIEMKNPLSLQPLLELLVAFARDLYHDFYPYYQRVLTLLISLLSAKDADVLEWVFMALAYVFKFLWRCLVRNVNVVFDSLLPLLSNSRPQYVNNFAAESFAFVARKVKDKRGFLVLMLRTLETRPQSVSGCGSLMFECLRGVSGQFHSSAELVLTLYLQSLGDPHMPTQTLYEVLTHDTVSLFTQCCHEKDQCELAQKALILTLQLILRAVTYKNGVFVEDPQFLVVQLIALLRLPHSTLPDSILEVVIEIGALLLQSEHVKLSQEHASLLTREILSVPSPSLLVQFVERVFHYSSFESLVLPHVLRYCRDSLATEEGLRKGLCLLTKLVLVKAPLCSSGVELESWERYTLDFDRKVNEPRERTFPQAVLDLLISDSSTDLLERQHDYLHALICLPHLKPLDEDRIAGLLKQILKHILELLRCCREDYSVVQQRESGEVTGNKMDVDVPSDEKERNRNKRLLFIFSVVLEVCAHMLKSGTLLEVLELGVMEELLRNVRDIEFVHLLRTLDVLLTSIHLRDEGGVFQEDLFEKLFHELKVNLSSPYTDVRLVTLHIFSLFERSTHNTSSNLVLKEWSLFSQCLAAESVLPTVQDYRDKLQQLQALSYETVASSLIRNSAYSQVPLRYLLGVLFVNFQLLWKPVTRLVVSYAHGLPSAEFWEVFHEQLSLAVQGVKTLVENPTPGSLGLKCDALNNVYTRLNYLDDKPDYVNYRILLWNAMIEFPEVCEQKNRNVVLLFLTYVQEEYMRSSSETSRCCDVRISADQKEVEDTLETSAKGPSQKAPQYHSRSITKTLLAHLAIFTKIQSPRSMFREPELCKLYHDFLGHKNSEVQKLALNCILTYKDHFLTPYKEQLFRLIDDQTFRNELVAFKVDKEGEVVQDEHRSGLMPVIMRYSATLLYCPAQSRWSLVILFSKMSAKTGPRTGGKAGGALRRSLVLKFLAGCEQDEMMMFVQMLFDKYSRNMQDEPASMVLTIHSSLDLAKVPHPKRVLSSLNLLQVVLQRLGSLMGYDVLTHLVRVLLWVGGTAWSVWEHKADVHPRYTAAFRDIRYVPSRLQSGKQTVGTSCLEAFTYFFNQFESYPWSIGEIDAVFRVMVFPYLEKLPIEGIHSPTALLKLFSALSKQPRCFVLLVKHVEGQPTMCALPHIMKLLGSPKTRPSVTGTILEMVERLLTLEDYEGDARIPTGPVLAIDTAAVARLNCECCILMGCGFTGVQVGVYKNDAFVSKVLRERLNYGSCLLLPHVGSLLAYLHSRLTASKRRSRLSRQELSVLSRVSELASDPITSDSLLRLLLPLLGRGRQEPPETVVTDLLTSVGNLINQVPQPHNYLRSLAPLFGTVSHITPRKLLCSVLESISKRCDGDKALMSGVQLVVGLNAWDARWVEQPDFIRRLDAFKQVHVSLDAGEMGPNIGAIIIHNCFYILRKETDLSLRDSAGYCIRRVAPALCNKYKDVGPDREFLVSETVLNLVRSGIRDKNESMRHEAVALLGEMCRECDMHPVLRDLAKLANKADPEVDFFENLLHLQSHRKTRALLKFCLVARELTKPPNTRTLTQFILPLASSYLCCEKFATKNSIVDAAIEATGVVCRLLPWHQYETVLRYYLTKLGRHIEYQKQLVRIVVAILDAFHFDLSRADIKALVQRSKKTLLINSSILLDIEKVKEGESVGDRSIDTIKDGEGVGDRSIDTVKDGEGVGDRSIDTVKDGEGVGDRSVDTEMSVFSEKVELNTEELGTNIDADKDKVSAKEWEASMMELGEAMTEEDQLEEDLEAAGHKEEVMDQSPPEQEVMTPSEPAVTRNTILPRSTAVAASSESSRWVCCLSYTDVLPSAPRPRAPTRILMKLCTFLKSRLDSVRRVTRETLQQIMVALGPSHLATLVKEMMALLTRGFEVHVLVYTVHSVMVALKGMFKAGDIDGCLQDILEVCQKDLFGSLAEEKEVVKIARNVQEARSTKSFHTFSLLAQFITDSCLTDLLLPLKQMLTSSFSHKIISRVSECLRYIVMGLTDNTFVSVESLLIFTYGVTSDSIPELTSTVKKKELTPTQREKLSRRQVDTFIIPAAPRTRYGAITATAKVSANTNAHVLVEFGLRLFHTLLKKERLRSGDYRGFVDPLVPMITNCLNAPQVKLWTVNLTVQPKASVYSLDLMKLSVTVKTCL</sequence>
<dbReference type="InterPro" id="IPR011989">
    <property type="entry name" value="ARM-like"/>
</dbReference>
<dbReference type="Gene3D" id="1.25.10.10">
    <property type="entry name" value="Leucine-rich Repeat Variant"/>
    <property type="match status" value="2"/>
</dbReference>
<evidence type="ECO:0008006" key="5">
    <source>
        <dbReference type="Google" id="ProtNLM"/>
    </source>
</evidence>
<dbReference type="GO" id="GO:0030686">
    <property type="term" value="C:90S preribosome"/>
    <property type="evidence" value="ECO:0007669"/>
    <property type="project" value="TreeGrafter"/>
</dbReference>
<dbReference type="SUPFAM" id="SSF48371">
    <property type="entry name" value="ARM repeat"/>
    <property type="match status" value="2"/>
</dbReference>
<feature type="region of interest" description="Disordered" evidence="1">
    <location>
        <begin position="1772"/>
        <end position="1801"/>
    </location>
</feature>
<dbReference type="InterPro" id="IPR052575">
    <property type="entry name" value="SSU_processome_comp_20"/>
</dbReference>
<name>A0A7R9D834_TIMCR</name>
<proteinExistence type="predicted"/>
<evidence type="ECO:0000313" key="4">
    <source>
        <dbReference type="EMBL" id="CAD7408936.1"/>
    </source>
</evidence>
<evidence type="ECO:0000259" key="2">
    <source>
        <dbReference type="Pfam" id="PF07539"/>
    </source>
</evidence>
<dbReference type="Pfam" id="PF07539">
    <property type="entry name" value="UTP20_N"/>
    <property type="match status" value="1"/>
</dbReference>
<feature type="domain" description="U3 small nucleolar RNA-associated protein 20" evidence="3">
    <location>
        <begin position="1914"/>
        <end position="2111"/>
    </location>
</feature>